<sequence>MSSEQPQTKKFQKGERLITPAAQKASKYYPAEDVSAPKTTRKALRPYKPRQSLKPGTVLILLAGRFRGKRVVLLNVLEQGTLLVTGPFKVNGVPLRRVNARYVIATKTTVPLDGLDAATVKKASGEKYFARDKKADKKGSEEAFFKQASGEKPEKKQISSERAEDQKKIDKALLSVIKKEPLLQGYLSTNFSLRKGDKPHEMVF</sequence>
<dbReference type="GO" id="GO:0003735">
    <property type="term" value="F:structural constituent of ribosome"/>
    <property type="evidence" value="ECO:0007669"/>
    <property type="project" value="InterPro"/>
</dbReference>
<gene>
    <name evidence="5" type="ORF">DOTSEDRAFT_50139</name>
</gene>
<reference evidence="6" key="1">
    <citation type="journal article" date="2012" name="PLoS Genet.">
        <title>The genomes of the fungal plant pathogens Cladosporium fulvum and Dothistroma septosporum reveal adaptation to different hosts and lifestyles but also signatures of common ancestry.</title>
        <authorList>
            <person name="de Wit P.J.G.M."/>
            <person name="van der Burgt A."/>
            <person name="Oekmen B."/>
            <person name="Stergiopoulos I."/>
            <person name="Abd-Elsalam K.A."/>
            <person name="Aerts A.L."/>
            <person name="Bahkali A.H."/>
            <person name="Beenen H.G."/>
            <person name="Chettri P."/>
            <person name="Cox M.P."/>
            <person name="Datema E."/>
            <person name="de Vries R.P."/>
            <person name="Dhillon B."/>
            <person name="Ganley A.R."/>
            <person name="Griffiths S.A."/>
            <person name="Guo Y."/>
            <person name="Hamelin R.C."/>
            <person name="Henrissat B."/>
            <person name="Kabir M.S."/>
            <person name="Jashni M.K."/>
            <person name="Kema G."/>
            <person name="Klaubauf S."/>
            <person name="Lapidus A."/>
            <person name="Levasseur A."/>
            <person name="Lindquist E."/>
            <person name="Mehrabi R."/>
            <person name="Ohm R.A."/>
            <person name="Owen T.J."/>
            <person name="Salamov A."/>
            <person name="Schwelm A."/>
            <person name="Schijlen E."/>
            <person name="Sun H."/>
            <person name="van den Burg H.A."/>
            <person name="van Ham R.C.H.J."/>
            <person name="Zhang S."/>
            <person name="Goodwin S.B."/>
            <person name="Grigoriev I.V."/>
            <person name="Collemare J."/>
            <person name="Bradshaw R.E."/>
        </authorList>
    </citation>
    <scope>NUCLEOTIDE SEQUENCE [LARGE SCALE GENOMIC DNA]</scope>
    <source>
        <strain evidence="6">NZE10 / CBS 128990</strain>
    </source>
</reference>
<dbReference type="Proteomes" id="UP000016933">
    <property type="component" value="Unassembled WGS sequence"/>
</dbReference>
<dbReference type="InterPro" id="IPR014722">
    <property type="entry name" value="Rib_uL2_dom2"/>
</dbReference>
<evidence type="ECO:0000256" key="1">
    <source>
        <dbReference type="ARBA" id="ARBA00010592"/>
    </source>
</evidence>
<keyword evidence="2" id="KW-0689">Ribosomal protein</keyword>
<dbReference type="GO" id="GO:0002181">
    <property type="term" value="P:cytoplasmic translation"/>
    <property type="evidence" value="ECO:0007669"/>
    <property type="project" value="TreeGrafter"/>
</dbReference>
<evidence type="ECO:0008006" key="7">
    <source>
        <dbReference type="Google" id="ProtNLM"/>
    </source>
</evidence>
<dbReference type="EMBL" id="KB446535">
    <property type="protein sequence ID" value="EME49987.1"/>
    <property type="molecule type" value="Genomic_DNA"/>
</dbReference>
<dbReference type="InterPro" id="IPR041997">
    <property type="entry name" value="Ribosomal_eL6_KOW"/>
</dbReference>
<evidence type="ECO:0000256" key="3">
    <source>
        <dbReference type="ARBA" id="ARBA00023274"/>
    </source>
</evidence>
<protein>
    <recommendedName>
        <fullName evidence="7">60S ribosomal protein L6</fullName>
    </recommendedName>
</protein>
<feature type="region of interest" description="Disordered" evidence="4">
    <location>
        <begin position="140"/>
        <end position="163"/>
    </location>
</feature>
<accession>N1Q2R7</accession>
<evidence type="ECO:0000313" key="6">
    <source>
        <dbReference type="Proteomes" id="UP000016933"/>
    </source>
</evidence>
<keyword evidence="3" id="KW-0687">Ribonucleoprotein</keyword>
<dbReference type="PANTHER" id="PTHR10715:SF0">
    <property type="entry name" value="LARGE RIBOSOMAL SUBUNIT PROTEIN EL6"/>
    <property type="match status" value="1"/>
</dbReference>
<organism evidence="5 6">
    <name type="scientific">Dothistroma septosporum (strain NZE10 / CBS 128990)</name>
    <name type="common">Red band needle blight fungus</name>
    <name type="synonym">Mycosphaerella pini</name>
    <dbReference type="NCBI Taxonomy" id="675120"/>
    <lineage>
        <taxon>Eukaryota</taxon>
        <taxon>Fungi</taxon>
        <taxon>Dikarya</taxon>
        <taxon>Ascomycota</taxon>
        <taxon>Pezizomycotina</taxon>
        <taxon>Dothideomycetes</taxon>
        <taxon>Dothideomycetidae</taxon>
        <taxon>Mycosphaerellales</taxon>
        <taxon>Mycosphaerellaceae</taxon>
        <taxon>Dothistroma</taxon>
    </lineage>
</organism>
<evidence type="ECO:0000256" key="2">
    <source>
        <dbReference type="ARBA" id="ARBA00022980"/>
    </source>
</evidence>
<dbReference type="Pfam" id="PF01159">
    <property type="entry name" value="Ribosomal_L6e"/>
    <property type="match status" value="1"/>
</dbReference>
<dbReference type="OMA" id="KWYNADD"/>
<dbReference type="GO" id="GO:0003723">
    <property type="term" value="F:RNA binding"/>
    <property type="evidence" value="ECO:0007669"/>
    <property type="project" value="TreeGrafter"/>
</dbReference>
<reference evidence="5 6" key="2">
    <citation type="journal article" date="2012" name="PLoS Pathog.">
        <title>Diverse lifestyles and strategies of plant pathogenesis encoded in the genomes of eighteen Dothideomycetes fungi.</title>
        <authorList>
            <person name="Ohm R.A."/>
            <person name="Feau N."/>
            <person name="Henrissat B."/>
            <person name="Schoch C.L."/>
            <person name="Horwitz B.A."/>
            <person name="Barry K.W."/>
            <person name="Condon B.J."/>
            <person name="Copeland A.C."/>
            <person name="Dhillon B."/>
            <person name="Glaser F."/>
            <person name="Hesse C.N."/>
            <person name="Kosti I."/>
            <person name="LaButti K."/>
            <person name="Lindquist E.A."/>
            <person name="Lucas S."/>
            <person name="Salamov A.A."/>
            <person name="Bradshaw R.E."/>
            <person name="Ciuffetti L."/>
            <person name="Hamelin R.C."/>
            <person name="Kema G.H.J."/>
            <person name="Lawrence C."/>
            <person name="Scott J.A."/>
            <person name="Spatafora J.W."/>
            <person name="Turgeon B.G."/>
            <person name="de Wit P.J.G.M."/>
            <person name="Zhong S."/>
            <person name="Goodwin S.B."/>
            <person name="Grigoriev I.V."/>
        </authorList>
    </citation>
    <scope>NUCLEOTIDE SEQUENCE [LARGE SCALE GENOMIC DNA]</scope>
    <source>
        <strain evidence="6">NZE10 / CBS 128990</strain>
    </source>
</reference>
<dbReference type="Gene3D" id="2.30.30.30">
    <property type="match status" value="1"/>
</dbReference>
<dbReference type="PANTHER" id="PTHR10715">
    <property type="entry name" value="60S RIBOSOMAL PROTEIN L6"/>
    <property type="match status" value="1"/>
</dbReference>
<name>N1Q2R7_DOTSN</name>
<dbReference type="InterPro" id="IPR000915">
    <property type="entry name" value="60S_ribosomal_eL6"/>
</dbReference>
<dbReference type="FunFam" id="2.30.30.30:FF:000014">
    <property type="entry name" value="60S ribosomal protein L6"/>
    <property type="match status" value="1"/>
</dbReference>
<keyword evidence="6" id="KW-1185">Reference proteome</keyword>
<dbReference type="CDD" id="cd13156">
    <property type="entry name" value="KOW_RPL6"/>
    <property type="match status" value="1"/>
</dbReference>
<dbReference type="SUPFAM" id="SSF50104">
    <property type="entry name" value="Translation proteins SH3-like domain"/>
    <property type="match status" value="1"/>
</dbReference>
<dbReference type="HOGENOM" id="CLU_066767_2_1_1"/>
<evidence type="ECO:0000313" key="5">
    <source>
        <dbReference type="EMBL" id="EME49987.1"/>
    </source>
</evidence>
<dbReference type="AlphaFoldDB" id="N1Q2R7"/>
<dbReference type="eggNOG" id="KOG1694">
    <property type="taxonomic scope" value="Eukaryota"/>
</dbReference>
<dbReference type="InterPro" id="IPR008991">
    <property type="entry name" value="Translation_prot_SH3-like_sf"/>
</dbReference>
<dbReference type="GO" id="GO:0000027">
    <property type="term" value="P:ribosomal large subunit assembly"/>
    <property type="evidence" value="ECO:0007669"/>
    <property type="project" value="TreeGrafter"/>
</dbReference>
<dbReference type="STRING" id="675120.N1Q2R7"/>
<proteinExistence type="inferred from homology"/>
<comment type="similarity">
    <text evidence="1">Belongs to the eukaryotic ribosomal protein eL6 family.</text>
</comment>
<dbReference type="OrthoDB" id="2436667at2759"/>
<dbReference type="GO" id="GO:0030684">
    <property type="term" value="C:preribosome"/>
    <property type="evidence" value="ECO:0007669"/>
    <property type="project" value="EnsemblFungi"/>
</dbReference>
<evidence type="ECO:0000256" key="4">
    <source>
        <dbReference type="SAM" id="MobiDB-lite"/>
    </source>
</evidence>
<dbReference type="GO" id="GO:0022625">
    <property type="term" value="C:cytosolic large ribosomal subunit"/>
    <property type="evidence" value="ECO:0007669"/>
    <property type="project" value="TreeGrafter"/>
</dbReference>